<reference evidence="9" key="1">
    <citation type="submission" date="2018-12" db="EMBL/GenBank/DDBJ databases">
        <title>Tengunoibacter tsumagoiensis gen. nov., sp. nov., Dictyobacter kobayashii sp. nov., D. alpinus sp. nov., and D. joshuensis sp. nov. and description of Dictyobacteraceae fam. nov. within the order Ktedonobacterales isolated from Tengu-no-mugimeshi.</title>
        <authorList>
            <person name="Wang C.M."/>
            <person name="Zheng Y."/>
            <person name="Sakai Y."/>
            <person name="Toyoda A."/>
            <person name="Minakuchi Y."/>
            <person name="Abe K."/>
            <person name="Yokota A."/>
            <person name="Yabe S."/>
        </authorList>
    </citation>
    <scope>NUCLEOTIDE SEQUENCE [LARGE SCALE GENOMIC DNA]</scope>
    <source>
        <strain evidence="9">S-27</strain>
    </source>
</reference>
<evidence type="ECO:0000256" key="3">
    <source>
        <dbReference type="ARBA" id="ARBA00022741"/>
    </source>
</evidence>
<keyword evidence="9" id="KW-1185">Reference proteome</keyword>
<dbReference type="PROSITE" id="PS00108">
    <property type="entry name" value="PROTEIN_KINASE_ST"/>
    <property type="match status" value="1"/>
</dbReference>
<dbReference type="Gene3D" id="1.10.510.10">
    <property type="entry name" value="Transferase(Phosphotransferase) domain 1"/>
    <property type="match status" value="1"/>
</dbReference>
<evidence type="ECO:0000259" key="7">
    <source>
        <dbReference type="PROSITE" id="PS50011"/>
    </source>
</evidence>
<comment type="caution">
    <text evidence="8">The sequence shown here is derived from an EMBL/GenBank/DDBJ whole genome shotgun (WGS) entry which is preliminary data.</text>
</comment>
<keyword evidence="5" id="KW-0067">ATP-binding</keyword>
<dbReference type="CDD" id="cd14014">
    <property type="entry name" value="STKc_PknB_like"/>
    <property type="match status" value="1"/>
</dbReference>
<protein>
    <recommendedName>
        <fullName evidence="1">non-specific serine/threonine protein kinase</fullName>
        <ecNumber evidence="1">2.7.11.1</ecNumber>
    </recommendedName>
</protein>
<dbReference type="EMBL" id="BIFQ01000001">
    <property type="protein sequence ID" value="GCE06702.1"/>
    <property type="molecule type" value="Genomic_DNA"/>
</dbReference>
<evidence type="ECO:0000256" key="5">
    <source>
        <dbReference type="ARBA" id="ARBA00022840"/>
    </source>
</evidence>
<proteinExistence type="predicted"/>
<evidence type="ECO:0000313" key="9">
    <source>
        <dbReference type="Proteomes" id="UP000287224"/>
    </source>
</evidence>
<dbReference type="Gene3D" id="3.30.200.20">
    <property type="entry name" value="Phosphorylase Kinase, domain 1"/>
    <property type="match status" value="1"/>
</dbReference>
<dbReference type="EC" id="2.7.11.1" evidence="1"/>
<feature type="compositionally biased region" description="Low complexity" evidence="6">
    <location>
        <begin position="378"/>
        <end position="439"/>
    </location>
</feature>
<feature type="region of interest" description="Disordered" evidence="6">
    <location>
        <begin position="328"/>
        <end position="452"/>
    </location>
</feature>
<dbReference type="InterPro" id="IPR000719">
    <property type="entry name" value="Prot_kinase_dom"/>
</dbReference>
<keyword evidence="3" id="KW-0547">Nucleotide-binding</keyword>
<dbReference type="GO" id="GO:0005524">
    <property type="term" value="F:ATP binding"/>
    <property type="evidence" value="ECO:0007669"/>
    <property type="project" value="UniProtKB-KW"/>
</dbReference>
<dbReference type="AlphaFoldDB" id="A0A401ZIM9"/>
<keyword evidence="2" id="KW-0808">Transferase</keyword>
<sequence>MQLQIHIGQKIGDYRIVDEIARGAYAYVYKAVHSFLSQRPVALKILHTTFVDPGAEHDILHQEAQILQQLRHPHILSMIDFGTHEGAPYIVKEYAPGGSLRERLRHPLPLSQALDLLGQVGEGLQFAHAHSVVHCDLKPENILFNADDQALISDFDIARVLKSVKTAGHSIGGTPSYMAPEQFQGKVSYASDQYALACMAYEMLSGRRPFAGSDVATLMQKHLHEEPVPPSQLVNGLSPSIDQAILRGLSKKPVDRFKDVAAFIKALSAHHQPSSEVTAADWPAPAVAPRRGKRLILRAPGTPRNASKTPIDDSVFYEETVPMNAEATLADLAPATAPRKRRATTKTSTTKKAATPRPKTNAKTKAAIQPKTTKPKAVKTTTTKPKAVKTTTTKPKAVKTTTKSKTTKTATVKPKAVKATTAKPKTAKTAKTATKPTPARAKKRTPHATDPT</sequence>
<organism evidence="8 9">
    <name type="scientific">Dictyobacter aurantiacus</name>
    <dbReference type="NCBI Taxonomy" id="1936993"/>
    <lineage>
        <taxon>Bacteria</taxon>
        <taxon>Bacillati</taxon>
        <taxon>Chloroflexota</taxon>
        <taxon>Ktedonobacteria</taxon>
        <taxon>Ktedonobacterales</taxon>
        <taxon>Dictyobacteraceae</taxon>
        <taxon>Dictyobacter</taxon>
    </lineage>
</organism>
<feature type="compositionally biased region" description="Low complexity" evidence="6">
    <location>
        <begin position="345"/>
        <end position="372"/>
    </location>
</feature>
<dbReference type="SUPFAM" id="SSF56112">
    <property type="entry name" value="Protein kinase-like (PK-like)"/>
    <property type="match status" value="1"/>
</dbReference>
<dbReference type="PROSITE" id="PS50011">
    <property type="entry name" value="PROTEIN_KINASE_DOM"/>
    <property type="match status" value="1"/>
</dbReference>
<evidence type="ECO:0000256" key="4">
    <source>
        <dbReference type="ARBA" id="ARBA00022777"/>
    </source>
</evidence>
<dbReference type="GO" id="GO:0004674">
    <property type="term" value="F:protein serine/threonine kinase activity"/>
    <property type="evidence" value="ECO:0007669"/>
    <property type="project" value="UniProtKB-EC"/>
</dbReference>
<name>A0A401ZIM9_9CHLR</name>
<dbReference type="OrthoDB" id="9814968at2"/>
<dbReference type="RefSeq" id="WP_160145988.1">
    <property type="nucleotide sequence ID" value="NZ_BIFQ01000001.1"/>
</dbReference>
<dbReference type="PANTHER" id="PTHR43289:SF6">
    <property type="entry name" value="SERINE_THREONINE-PROTEIN KINASE NEKL-3"/>
    <property type="match status" value="1"/>
</dbReference>
<evidence type="ECO:0000256" key="2">
    <source>
        <dbReference type="ARBA" id="ARBA00022679"/>
    </source>
</evidence>
<dbReference type="PANTHER" id="PTHR43289">
    <property type="entry name" value="MITOGEN-ACTIVATED PROTEIN KINASE KINASE KINASE 20-RELATED"/>
    <property type="match status" value="1"/>
</dbReference>
<feature type="compositionally biased region" description="Low complexity" evidence="6">
    <location>
        <begin position="328"/>
        <end position="337"/>
    </location>
</feature>
<dbReference type="InterPro" id="IPR008271">
    <property type="entry name" value="Ser/Thr_kinase_AS"/>
</dbReference>
<accession>A0A401ZIM9</accession>
<dbReference type="Proteomes" id="UP000287224">
    <property type="component" value="Unassembled WGS sequence"/>
</dbReference>
<evidence type="ECO:0000313" key="8">
    <source>
        <dbReference type="EMBL" id="GCE06702.1"/>
    </source>
</evidence>
<dbReference type="Pfam" id="PF00069">
    <property type="entry name" value="Pkinase"/>
    <property type="match status" value="1"/>
</dbReference>
<keyword evidence="4" id="KW-0418">Kinase</keyword>
<dbReference type="SMART" id="SM00220">
    <property type="entry name" value="S_TKc"/>
    <property type="match status" value="1"/>
</dbReference>
<feature type="domain" description="Protein kinase" evidence="7">
    <location>
        <begin position="14"/>
        <end position="274"/>
    </location>
</feature>
<gene>
    <name evidence="8" type="ORF">KDAU_40310</name>
</gene>
<dbReference type="InterPro" id="IPR011009">
    <property type="entry name" value="Kinase-like_dom_sf"/>
</dbReference>
<evidence type="ECO:0000256" key="1">
    <source>
        <dbReference type="ARBA" id="ARBA00012513"/>
    </source>
</evidence>
<evidence type="ECO:0000256" key="6">
    <source>
        <dbReference type="SAM" id="MobiDB-lite"/>
    </source>
</evidence>